<feature type="domain" description="DDE Tnp4" evidence="8">
    <location>
        <begin position="208"/>
        <end position="369"/>
    </location>
</feature>
<reference evidence="9 10" key="1">
    <citation type="journal article" date="2017" name="Curr. Biol.">
        <title>The Evolution of Venom by Co-option of Single-Copy Genes.</title>
        <authorList>
            <person name="Martinson E.O."/>
            <person name="Mrinalini"/>
            <person name="Kelkar Y.D."/>
            <person name="Chang C.H."/>
            <person name="Werren J.H."/>
        </authorList>
    </citation>
    <scope>NUCLEOTIDE SEQUENCE [LARGE SCALE GENOMIC DNA]</scope>
    <source>
        <strain evidence="9 10">Alberta</strain>
        <tissue evidence="9">Whole body</tissue>
    </source>
</reference>
<evidence type="ECO:0000256" key="3">
    <source>
        <dbReference type="ARBA" id="ARBA00006958"/>
    </source>
</evidence>
<dbReference type="GO" id="GO:0046872">
    <property type="term" value="F:metal ion binding"/>
    <property type="evidence" value="ECO:0007669"/>
    <property type="project" value="UniProtKB-KW"/>
</dbReference>
<dbReference type="InterPro" id="IPR027806">
    <property type="entry name" value="HARBI1_dom"/>
</dbReference>
<evidence type="ECO:0000313" key="10">
    <source>
        <dbReference type="Proteomes" id="UP000215335"/>
    </source>
</evidence>
<organism evidence="9 10">
    <name type="scientific">Trichomalopsis sarcophagae</name>
    <dbReference type="NCBI Taxonomy" id="543379"/>
    <lineage>
        <taxon>Eukaryota</taxon>
        <taxon>Metazoa</taxon>
        <taxon>Ecdysozoa</taxon>
        <taxon>Arthropoda</taxon>
        <taxon>Hexapoda</taxon>
        <taxon>Insecta</taxon>
        <taxon>Pterygota</taxon>
        <taxon>Neoptera</taxon>
        <taxon>Endopterygota</taxon>
        <taxon>Hymenoptera</taxon>
        <taxon>Apocrita</taxon>
        <taxon>Proctotrupomorpha</taxon>
        <taxon>Chalcidoidea</taxon>
        <taxon>Pteromalidae</taxon>
        <taxon>Pteromalinae</taxon>
        <taxon>Trichomalopsis</taxon>
    </lineage>
</organism>
<sequence>MKPEIALALIMKRWRDWQEVARYQLPAQQEAERQNLLELFVLYQKMKKKKSQATQVQFAIEQPISQVEAQEEKIRKGNDALVVYSQPVDYEKYFEYIRMDVETYNELFKLVEPKIKKQFLIKYPIPAHTRLQICLRYLASGDSMTSISSAFKVANNTVSKIVTDTCQAIWDVLSNLVFPTPSVDLWKERAHSFETQWDFTHCIGAIDSRQLVLQTPVNTESNYCKTNETIVLCAIIDANSCFSLINIDVEEVLEDGINFAASETGCHLQDNTYDIPAPSKINETGPELPYVLAGNENFPLTVNLLRPYAATSDLDLPKQVFNYRIGRARKCSDCAFRILTNQWRIFHKKFSNSASNTIKITKAAICLHNFLMNKENSRPFQDRRYSLLSESDREYNILGCTNVSISSEIPSENAETVRNMFKDLFCEDGAILLEWE</sequence>
<accession>A0A232F5W8</accession>
<comment type="caution">
    <text evidence="9">The sequence shown here is derived from an EMBL/GenBank/DDBJ whole genome shotgun (WGS) entry which is preliminary data.</text>
</comment>
<evidence type="ECO:0000256" key="5">
    <source>
        <dbReference type="ARBA" id="ARBA00022723"/>
    </source>
</evidence>
<proteinExistence type="inferred from homology"/>
<gene>
    <name evidence="9" type="ORF">TSAR_009730</name>
</gene>
<comment type="subcellular location">
    <subcellularLocation>
        <location evidence="2">Nucleus</location>
    </subcellularLocation>
</comment>
<dbReference type="GO" id="GO:0004518">
    <property type="term" value="F:nuclease activity"/>
    <property type="evidence" value="ECO:0007669"/>
    <property type="project" value="UniProtKB-KW"/>
</dbReference>
<keyword evidence="4" id="KW-0540">Nuclease</keyword>
<evidence type="ECO:0000259" key="8">
    <source>
        <dbReference type="Pfam" id="PF13359"/>
    </source>
</evidence>
<keyword evidence="5" id="KW-0479">Metal-binding</keyword>
<dbReference type="Proteomes" id="UP000215335">
    <property type="component" value="Unassembled WGS sequence"/>
</dbReference>
<name>A0A232F5W8_9HYME</name>
<dbReference type="AlphaFoldDB" id="A0A232F5W8"/>
<dbReference type="STRING" id="543379.A0A232F5W8"/>
<keyword evidence="6" id="KW-0378">Hydrolase</keyword>
<evidence type="ECO:0000256" key="1">
    <source>
        <dbReference type="ARBA" id="ARBA00001968"/>
    </source>
</evidence>
<evidence type="ECO:0000313" key="9">
    <source>
        <dbReference type="EMBL" id="OXU25873.1"/>
    </source>
</evidence>
<evidence type="ECO:0000256" key="6">
    <source>
        <dbReference type="ARBA" id="ARBA00022801"/>
    </source>
</evidence>
<evidence type="ECO:0000256" key="4">
    <source>
        <dbReference type="ARBA" id="ARBA00022722"/>
    </source>
</evidence>
<keyword evidence="7" id="KW-0539">Nucleus</keyword>
<dbReference type="GO" id="GO:0005634">
    <property type="term" value="C:nucleus"/>
    <property type="evidence" value="ECO:0007669"/>
    <property type="project" value="UniProtKB-SubCell"/>
</dbReference>
<evidence type="ECO:0000256" key="7">
    <source>
        <dbReference type="ARBA" id="ARBA00023242"/>
    </source>
</evidence>
<dbReference type="InterPro" id="IPR045249">
    <property type="entry name" value="HARBI1-like"/>
</dbReference>
<dbReference type="OrthoDB" id="7523059at2759"/>
<protein>
    <recommendedName>
        <fullName evidence="8">DDE Tnp4 domain-containing protein</fullName>
    </recommendedName>
</protein>
<dbReference type="EMBL" id="NNAY01000925">
    <property type="protein sequence ID" value="OXU25873.1"/>
    <property type="molecule type" value="Genomic_DNA"/>
</dbReference>
<comment type="similarity">
    <text evidence="3">Belongs to the HARBI1 family.</text>
</comment>
<evidence type="ECO:0000256" key="2">
    <source>
        <dbReference type="ARBA" id="ARBA00004123"/>
    </source>
</evidence>
<dbReference type="GO" id="GO:0016787">
    <property type="term" value="F:hydrolase activity"/>
    <property type="evidence" value="ECO:0007669"/>
    <property type="project" value="UniProtKB-KW"/>
</dbReference>
<dbReference type="PANTHER" id="PTHR22930">
    <property type="match status" value="1"/>
</dbReference>
<dbReference type="PANTHER" id="PTHR22930:SF269">
    <property type="entry name" value="NUCLEASE HARBI1-LIKE PROTEIN"/>
    <property type="match status" value="1"/>
</dbReference>
<keyword evidence="10" id="KW-1185">Reference proteome</keyword>
<dbReference type="Pfam" id="PF13359">
    <property type="entry name" value="DDE_Tnp_4"/>
    <property type="match status" value="1"/>
</dbReference>
<comment type="cofactor">
    <cofactor evidence="1">
        <name>a divalent metal cation</name>
        <dbReference type="ChEBI" id="CHEBI:60240"/>
    </cofactor>
</comment>